<comment type="caution">
    <text evidence="7">The sequence shown here is derived from an EMBL/GenBank/DDBJ whole genome shotgun (WGS) entry which is preliminary data.</text>
</comment>
<dbReference type="Proteomes" id="UP000231987">
    <property type="component" value="Unassembled WGS sequence"/>
</dbReference>
<evidence type="ECO:0000313" key="7">
    <source>
        <dbReference type="EMBL" id="PJR16760.1"/>
    </source>
</evidence>
<evidence type="ECO:0000256" key="2">
    <source>
        <dbReference type="ARBA" id="ARBA00008974"/>
    </source>
</evidence>
<dbReference type="Pfam" id="PF02133">
    <property type="entry name" value="Transp_cyt_pur"/>
    <property type="match status" value="1"/>
</dbReference>
<feature type="transmembrane region" description="Helical" evidence="6">
    <location>
        <begin position="270"/>
        <end position="292"/>
    </location>
</feature>
<feature type="transmembrane region" description="Helical" evidence="6">
    <location>
        <begin position="354"/>
        <end position="370"/>
    </location>
</feature>
<evidence type="ECO:0000256" key="4">
    <source>
        <dbReference type="ARBA" id="ARBA00022989"/>
    </source>
</evidence>
<evidence type="ECO:0000256" key="1">
    <source>
        <dbReference type="ARBA" id="ARBA00004141"/>
    </source>
</evidence>
<feature type="transmembrane region" description="Helical" evidence="6">
    <location>
        <begin position="312"/>
        <end position="333"/>
    </location>
</feature>
<dbReference type="EMBL" id="NJGD01000001">
    <property type="protein sequence ID" value="PJR16760.1"/>
    <property type="molecule type" value="Genomic_DNA"/>
</dbReference>
<proteinExistence type="inferred from homology"/>
<evidence type="ECO:0000256" key="5">
    <source>
        <dbReference type="ARBA" id="ARBA00023136"/>
    </source>
</evidence>
<evidence type="ECO:0000256" key="6">
    <source>
        <dbReference type="SAM" id="Phobius"/>
    </source>
</evidence>
<feature type="transmembrane region" description="Helical" evidence="6">
    <location>
        <begin position="41"/>
        <end position="74"/>
    </location>
</feature>
<name>A0A2J0Z8B4_RHIML</name>
<comment type="subcellular location">
    <subcellularLocation>
        <location evidence="1">Membrane</location>
        <topology evidence="1">Multi-pass membrane protein</topology>
    </subcellularLocation>
</comment>
<dbReference type="RefSeq" id="WP_100669335.1">
    <property type="nucleotide sequence ID" value="NZ_NJGD01000001.1"/>
</dbReference>
<protein>
    <submittedName>
        <fullName evidence="7">Nitrate reductase</fullName>
    </submittedName>
</protein>
<feature type="transmembrane region" description="Helical" evidence="6">
    <location>
        <begin position="451"/>
        <end position="472"/>
    </location>
</feature>
<sequence length="485" mass="52834">MTIPPGASPQLYNEDLAPAKERNWGAFSIFNVWTSDVHSLWGYYLAASLFLFCGSFMNFLLAIGIGSLIIFFLMQLVGVAGVRTGVPFPVLARASFGIWGANFPAIVRAIVACFWYGAQTAAASGAIVALLVRNESLLQFHQSSDMLGHSTLELVCYVVVWGLQLLIIQNGMETVRKFQDWAGPAVWVMMLLLAIYLVVKAGGFSFSHTIPMDVLLEKTKNAGVPGVPGSLAALGAVAAIWVTYFSALYLNFCDFSRYCPSERSLKVGNLWGLPVNLILFSLVAGVTTIAAFNVYGEVLLHPDQISAKFDSWFLALLAALTFAVATLGINVVANFVSPAFDFANVFPKHIDFKKGGYIAALIALALYPFAPWEGGAAHFVNMIGNTMGPIFGVMMVDYYLIRKGRVDVEALYREHGEFRFENGWHVNALIAAGIGIVFSSILPGLTSVMPAWWGVYGWFFGVAIAGAIYYALRSFKSARPYPAQP</sequence>
<accession>A0A2J0Z8B4</accession>
<dbReference type="PANTHER" id="PTHR30618">
    <property type="entry name" value="NCS1 FAMILY PURINE/PYRIMIDINE TRANSPORTER"/>
    <property type="match status" value="1"/>
</dbReference>
<keyword evidence="4 6" id="KW-1133">Transmembrane helix</keyword>
<dbReference type="PANTHER" id="PTHR30618:SF6">
    <property type="entry name" value="NCS1 FAMILY NUCLEOBASE:CATION SYMPORTER-1"/>
    <property type="match status" value="1"/>
</dbReference>
<dbReference type="InterPro" id="IPR045225">
    <property type="entry name" value="Uracil/uridine/allantoin_perm"/>
</dbReference>
<evidence type="ECO:0000256" key="3">
    <source>
        <dbReference type="ARBA" id="ARBA00022692"/>
    </source>
</evidence>
<reference evidence="7 8" key="1">
    <citation type="submission" date="2017-06" db="EMBL/GenBank/DDBJ databases">
        <title>Ensifer strains isolated from leguminous trees and herbs display diverse denitrification phenotypes with some acting as strong N2O sinks.</title>
        <authorList>
            <person name="Woliy K."/>
            <person name="Mania D."/>
            <person name="Bakken L.R."/>
            <person name="Frostegard A."/>
        </authorList>
    </citation>
    <scope>NUCLEOTIDE SEQUENCE [LARGE SCALE GENOMIC DNA]</scope>
    <source>
        <strain evidence="7 8">AC50a</strain>
    </source>
</reference>
<feature type="transmembrane region" description="Helical" evidence="6">
    <location>
        <begin position="382"/>
        <end position="401"/>
    </location>
</feature>
<feature type="transmembrane region" description="Helical" evidence="6">
    <location>
        <begin position="422"/>
        <end position="445"/>
    </location>
</feature>
<keyword evidence="3 6" id="KW-0812">Transmembrane</keyword>
<dbReference type="GO" id="GO:0015205">
    <property type="term" value="F:nucleobase transmembrane transporter activity"/>
    <property type="evidence" value="ECO:0007669"/>
    <property type="project" value="TreeGrafter"/>
</dbReference>
<evidence type="ECO:0000313" key="8">
    <source>
        <dbReference type="Proteomes" id="UP000231987"/>
    </source>
</evidence>
<dbReference type="AlphaFoldDB" id="A0A2J0Z8B4"/>
<organism evidence="7 8">
    <name type="scientific">Rhizobium meliloti</name>
    <name type="common">Ensifer meliloti</name>
    <name type="synonym">Sinorhizobium meliloti</name>
    <dbReference type="NCBI Taxonomy" id="382"/>
    <lineage>
        <taxon>Bacteria</taxon>
        <taxon>Pseudomonadati</taxon>
        <taxon>Pseudomonadota</taxon>
        <taxon>Alphaproteobacteria</taxon>
        <taxon>Hyphomicrobiales</taxon>
        <taxon>Rhizobiaceae</taxon>
        <taxon>Sinorhizobium/Ensifer group</taxon>
        <taxon>Sinorhizobium</taxon>
    </lineage>
</organism>
<dbReference type="InterPro" id="IPR001248">
    <property type="entry name" value="Pur-cyt_permease"/>
</dbReference>
<comment type="similarity">
    <text evidence="2">Belongs to the purine-cytosine permease (2.A.39) family.</text>
</comment>
<feature type="transmembrane region" description="Helical" evidence="6">
    <location>
        <begin position="181"/>
        <end position="199"/>
    </location>
</feature>
<gene>
    <name evidence="7" type="ORF">CEJ86_00680</name>
</gene>
<keyword evidence="5 6" id="KW-0472">Membrane</keyword>
<dbReference type="Gene3D" id="1.10.4160.10">
    <property type="entry name" value="Hydantoin permease"/>
    <property type="match status" value="1"/>
</dbReference>
<dbReference type="GO" id="GO:0005886">
    <property type="term" value="C:plasma membrane"/>
    <property type="evidence" value="ECO:0007669"/>
    <property type="project" value="TreeGrafter"/>
</dbReference>
<feature type="transmembrane region" description="Helical" evidence="6">
    <location>
        <begin position="231"/>
        <end position="250"/>
    </location>
</feature>